<sequence>MITNDLLERIGQVALEIEEGCRPPQTADQIHLALSELNRAIRLPPRDAQRAKILNRVAALLRTLD</sequence>
<dbReference type="AlphaFoldDB" id="A0AAJ5X016"/>
<protein>
    <submittedName>
        <fullName evidence="1">Uncharacterized protein</fullName>
    </submittedName>
</protein>
<organism evidence="1 2">
    <name type="scientific">Candidatus Brevundimonas colombiensis</name>
    <dbReference type="NCBI Taxonomy" id="3121376"/>
    <lineage>
        <taxon>Bacteria</taxon>
        <taxon>Pseudomonadati</taxon>
        <taxon>Pseudomonadota</taxon>
        <taxon>Alphaproteobacteria</taxon>
        <taxon>Caulobacterales</taxon>
        <taxon>Caulobacteraceae</taxon>
        <taxon>Brevundimonas</taxon>
    </lineage>
</organism>
<dbReference type="EMBL" id="CP119326">
    <property type="protein sequence ID" value="WEK38593.1"/>
    <property type="molecule type" value="Genomic_DNA"/>
</dbReference>
<name>A0AAJ5X016_9CAUL</name>
<dbReference type="Proteomes" id="UP001213664">
    <property type="component" value="Chromosome"/>
</dbReference>
<gene>
    <name evidence="1" type="ORF">P0Y50_08500</name>
</gene>
<reference evidence="1" key="1">
    <citation type="submission" date="2023-03" db="EMBL/GenBank/DDBJ databases">
        <title>Andean soil-derived lignocellulolytic bacterial consortium as a source of novel taxa and putative plastic-active enzymes.</title>
        <authorList>
            <person name="Diaz-Garcia L."/>
            <person name="Chuvochina M."/>
            <person name="Feuerriegel G."/>
            <person name="Bunk B."/>
            <person name="Sproer C."/>
            <person name="Streit W.R."/>
            <person name="Rodriguez L.M."/>
            <person name="Overmann J."/>
            <person name="Jimenez D.J."/>
        </authorList>
    </citation>
    <scope>NUCLEOTIDE SEQUENCE</scope>
    <source>
        <strain evidence="1">MAG 833</strain>
    </source>
</reference>
<evidence type="ECO:0000313" key="2">
    <source>
        <dbReference type="Proteomes" id="UP001213664"/>
    </source>
</evidence>
<proteinExistence type="predicted"/>
<accession>A0AAJ5X016</accession>
<evidence type="ECO:0000313" key="1">
    <source>
        <dbReference type="EMBL" id="WEK38593.1"/>
    </source>
</evidence>